<sequence length="362" mass="40335">MSDLLSTAAKRLSQTTAMLTGKTQDPKSIPWNPDSTFFPPRSAIISQPGEPDGACWVWGKDDSCGRLNLLTPQRVLAASKLIQTGESAPLDLPSNIPAQPSFGRPTFKHELSPIAEGRAYDDVYIMNTQSGTQWDGFRHVAHQPTTTFYNNTKHTDFSGPNFHSDKCSVHKWREHGMTGRGILLDYRRYATSKGIRYDTATPFAISYDELVACGKWQNLDIRPASAGGDIQPGDLLFIRSGWVQDYYGRSDAENARLALREHADLTWAGVKQEPAMIDWLHDCYFAAVGGDAPSFEKWPTSESYMLHEYLLAMWGVPIGEMVDLERVSELCAKHNRYAFFVTSAPFRTVGGVASWLNATAIF</sequence>
<gene>
    <name evidence="1" type="ORF">H2198_002167</name>
</gene>
<comment type="caution">
    <text evidence="1">The sequence shown here is derived from an EMBL/GenBank/DDBJ whole genome shotgun (WGS) entry which is preliminary data.</text>
</comment>
<dbReference type="EMBL" id="JAPDRQ010000026">
    <property type="protein sequence ID" value="KAJ9661008.1"/>
    <property type="molecule type" value="Genomic_DNA"/>
</dbReference>
<evidence type="ECO:0000313" key="2">
    <source>
        <dbReference type="Proteomes" id="UP001172386"/>
    </source>
</evidence>
<dbReference type="Proteomes" id="UP001172386">
    <property type="component" value="Unassembled WGS sequence"/>
</dbReference>
<keyword evidence="2" id="KW-1185">Reference proteome</keyword>
<evidence type="ECO:0000313" key="1">
    <source>
        <dbReference type="EMBL" id="KAJ9661008.1"/>
    </source>
</evidence>
<reference evidence="1" key="1">
    <citation type="submission" date="2022-10" db="EMBL/GenBank/DDBJ databases">
        <title>Culturing micro-colonial fungi from biological soil crusts in the Mojave desert and describing Neophaeococcomyces mojavensis, and introducing the new genera and species Taxawa tesnikishii.</title>
        <authorList>
            <person name="Kurbessoian T."/>
            <person name="Stajich J.E."/>
        </authorList>
    </citation>
    <scope>NUCLEOTIDE SEQUENCE</scope>
    <source>
        <strain evidence="1">JES_112</strain>
    </source>
</reference>
<protein>
    <submittedName>
        <fullName evidence="1">Uncharacterized protein</fullName>
    </submittedName>
</protein>
<organism evidence="1 2">
    <name type="scientific">Neophaeococcomyces mojaviensis</name>
    <dbReference type="NCBI Taxonomy" id="3383035"/>
    <lineage>
        <taxon>Eukaryota</taxon>
        <taxon>Fungi</taxon>
        <taxon>Dikarya</taxon>
        <taxon>Ascomycota</taxon>
        <taxon>Pezizomycotina</taxon>
        <taxon>Eurotiomycetes</taxon>
        <taxon>Chaetothyriomycetidae</taxon>
        <taxon>Chaetothyriales</taxon>
        <taxon>Chaetothyriales incertae sedis</taxon>
        <taxon>Neophaeococcomyces</taxon>
    </lineage>
</organism>
<name>A0ACC3AEV5_9EURO</name>
<accession>A0ACC3AEV5</accession>
<proteinExistence type="predicted"/>